<gene>
    <name evidence="1" type="ORF">DdX_15616</name>
</gene>
<evidence type="ECO:0000313" key="1">
    <source>
        <dbReference type="EMBL" id="KAI1702201.1"/>
    </source>
</evidence>
<protein>
    <recommendedName>
        <fullName evidence="3">F-box domain-containing protein</fullName>
    </recommendedName>
</protein>
<evidence type="ECO:0008006" key="3">
    <source>
        <dbReference type="Google" id="ProtNLM"/>
    </source>
</evidence>
<organism evidence="1 2">
    <name type="scientific">Ditylenchus destructor</name>
    <dbReference type="NCBI Taxonomy" id="166010"/>
    <lineage>
        <taxon>Eukaryota</taxon>
        <taxon>Metazoa</taxon>
        <taxon>Ecdysozoa</taxon>
        <taxon>Nematoda</taxon>
        <taxon>Chromadorea</taxon>
        <taxon>Rhabditida</taxon>
        <taxon>Tylenchina</taxon>
        <taxon>Tylenchomorpha</taxon>
        <taxon>Sphaerularioidea</taxon>
        <taxon>Anguinidae</taxon>
        <taxon>Anguininae</taxon>
        <taxon>Ditylenchus</taxon>
    </lineage>
</organism>
<name>A0AAD4MUM6_9BILA</name>
<dbReference type="AlphaFoldDB" id="A0AAD4MUM6"/>
<comment type="caution">
    <text evidence="1">The sequence shown here is derived from an EMBL/GenBank/DDBJ whole genome shotgun (WGS) entry which is preliminary data.</text>
</comment>
<proteinExistence type="predicted"/>
<sequence length="271" mass="31703">MIQSRPVIPVSTVCDILALFGRRDLFRLSEVCYRFNAIIQRYFHMAPYLVFNELEYGRSFKWKPSKEVSISLMPDRLFLQLIESKYVRFEGTRFSLSMRPVERLTSIKHVWEGRDLVIDSHWYESSSAMVALVRKCRSVSLSCIRATNILSELLRNCHDHIIVLNTSWSDSRQIVPVNEVIEFLFRKPHSSTPFKDLSIVAYQPLDEENCIQIIDAMRKKFLACTVPLLFQFSLSMGRTLVDEENFSVFNKHTKQHLNVVVSRSHISMQIY</sequence>
<dbReference type="EMBL" id="JAKKPZ010000103">
    <property type="protein sequence ID" value="KAI1702201.1"/>
    <property type="molecule type" value="Genomic_DNA"/>
</dbReference>
<evidence type="ECO:0000313" key="2">
    <source>
        <dbReference type="Proteomes" id="UP001201812"/>
    </source>
</evidence>
<keyword evidence="2" id="KW-1185">Reference proteome</keyword>
<reference evidence="1" key="1">
    <citation type="submission" date="2022-01" db="EMBL/GenBank/DDBJ databases">
        <title>Genome Sequence Resource for Two Populations of Ditylenchus destructor, the Migratory Endoparasitic Phytonematode.</title>
        <authorList>
            <person name="Zhang H."/>
            <person name="Lin R."/>
            <person name="Xie B."/>
        </authorList>
    </citation>
    <scope>NUCLEOTIDE SEQUENCE</scope>
    <source>
        <strain evidence="1">BazhouSP</strain>
    </source>
</reference>
<accession>A0AAD4MUM6</accession>
<dbReference type="Proteomes" id="UP001201812">
    <property type="component" value="Unassembled WGS sequence"/>
</dbReference>